<evidence type="ECO:0000313" key="2">
    <source>
        <dbReference type="Proteomes" id="UP000593719"/>
    </source>
</evidence>
<dbReference type="Gene3D" id="3.40.50.300">
    <property type="entry name" value="P-loop containing nucleotide triphosphate hydrolases"/>
    <property type="match status" value="1"/>
</dbReference>
<dbReference type="RefSeq" id="WP_193149749.1">
    <property type="nucleotide sequence ID" value="NZ_CP041235.1"/>
</dbReference>
<organism evidence="1 2">
    <name type="scientific">Sulfurimonas sediminis</name>
    <dbReference type="NCBI Taxonomy" id="2590020"/>
    <lineage>
        <taxon>Bacteria</taxon>
        <taxon>Pseudomonadati</taxon>
        <taxon>Campylobacterota</taxon>
        <taxon>Epsilonproteobacteria</taxon>
        <taxon>Campylobacterales</taxon>
        <taxon>Sulfurimonadaceae</taxon>
        <taxon>Sulfurimonas</taxon>
    </lineage>
</organism>
<dbReference type="InterPro" id="IPR027417">
    <property type="entry name" value="P-loop_NTPase"/>
</dbReference>
<dbReference type="Proteomes" id="UP000593719">
    <property type="component" value="Chromosome"/>
</dbReference>
<gene>
    <name evidence="1" type="ORF">FJR45_06565</name>
</gene>
<dbReference type="SUPFAM" id="SSF52540">
    <property type="entry name" value="P-loop containing nucleoside triphosphate hydrolases"/>
    <property type="match status" value="1"/>
</dbReference>
<proteinExistence type="predicted"/>
<reference evidence="1 2" key="1">
    <citation type="submission" date="2019-06" db="EMBL/GenBank/DDBJ databases">
        <title>Sulfurimonas gotlandica sp. nov., a chemoautotrophic and psychrotolerant epsilonproteobacterium isolated from a pelagic redoxcline, and an emended description of the genus Sulfurimonas.</title>
        <authorList>
            <person name="Wang S."/>
            <person name="Jiang L."/>
            <person name="Shao Z."/>
        </authorList>
    </citation>
    <scope>NUCLEOTIDE SEQUENCE [LARGE SCALE GENOMIC DNA]</scope>
    <source>
        <strain evidence="1 2">S2-6</strain>
    </source>
</reference>
<dbReference type="Pfam" id="PF13481">
    <property type="entry name" value="AAA_25"/>
    <property type="match status" value="1"/>
</dbReference>
<dbReference type="KEGG" id="ssei:FJR45_06565"/>
<evidence type="ECO:0000313" key="1">
    <source>
        <dbReference type="EMBL" id="QOP43629.1"/>
    </source>
</evidence>
<keyword evidence="2" id="KW-1185">Reference proteome</keyword>
<protein>
    <submittedName>
        <fullName evidence="1">AAA family ATPase</fullName>
    </submittedName>
</protein>
<dbReference type="EMBL" id="CP041235">
    <property type="protein sequence ID" value="QOP43629.1"/>
    <property type="molecule type" value="Genomic_DNA"/>
</dbReference>
<accession>A0A7M1B1J0</accession>
<sequence length="431" mass="49584">MNNEIIAKIEAKVKQKEAQRARLKQLEMLKLSNFIDDNDLIEIEKEIQFLKSILNFKGEKTLDQLDKLFDNFDLNVGKIENTKFTYLFKNFIVKNELTMTASPPATGKSLISVALCNIFLIEETIKQVIYFDGDNGAATIKERNIHKLKQHWGSKFRYFHESSASKAQMWQIIKQLQKTDLTDVFIVFDSIKNFMNGGDRDKNKDVSKIMEVLQSLRARGATVLFLHHTNKPNKDLQELVYAGSSAFQEDTGNAYILSKNEFKGTFIFKNFKARTGNLKDVAFRYVADSHTLIQVDFQEASETEEDQQIKNEIIEFITNNPKCTYSLILQHVTSMGYGKDKVNKVIQAGKSKHWQAIKNKAKQNRDEYILIEIENISKKGEITDFVSDNKITSDNSYFGGIEEKKESQIESDNYCDLLKVEQNMNIDIPTL</sequence>
<dbReference type="AlphaFoldDB" id="A0A7M1B1J0"/>
<name>A0A7M1B1J0_9BACT</name>